<comment type="caution">
    <text evidence="1">The sequence shown here is derived from an EMBL/GenBank/DDBJ whole genome shotgun (WGS) entry which is preliminary data.</text>
</comment>
<evidence type="ECO:0000313" key="2">
    <source>
        <dbReference type="Proteomes" id="UP001604336"/>
    </source>
</evidence>
<name>A0ABD1R9H7_9LAMI</name>
<protein>
    <submittedName>
        <fullName evidence="1">Uncharacterized protein</fullName>
    </submittedName>
</protein>
<accession>A0ABD1R9H7</accession>
<dbReference type="AlphaFoldDB" id="A0ABD1R9H7"/>
<evidence type="ECO:0000313" key="1">
    <source>
        <dbReference type="EMBL" id="KAL2484466.1"/>
    </source>
</evidence>
<organism evidence="1 2">
    <name type="scientific">Abeliophyllum distichum</name>
    <dbReference type="NCBI Taxonomy" id="126358"/>
    <lineage>
        <taxon>Eukaryota</taxon>
        <taxon>Viridiplantae</taxon>
        <taxon>Streptophyta</taxon>
        <taxon>Embryophyta</taxon>
        <taxon>Tracheophyta</taxon>
        <taxon>Spermatophyta</taxon>
        <taxon>Magnoliopsida</taxon>
        <taxon>eudicotyledons</taxon>
        <taxon>Gunneridae</taxon>
        <taxon>Pentapetalae</taxon>
        <taxon>asterids</taxon>
        <taxon>lamiids</taxon>
        <taxon>Lamiales</taxon>
        <taxon>Oleaceae</taxon>
        <taxon>Forsythieae</taxon>
        <taxon>Abeliophyllum</taxon>
    </lineage>
</organism>
<keyword evidence="2" id="KW-1185">Reference proteome</keyword>
<dbReference type="EMBL" id="JBFOLK010000009">
    <property type="protein sequence ID" value="KAL2484466.1"/>
    <property type="molecule type" value="Genomic_DNA"/>
</dbReference>
<gene>
    <name evidence="1" type="ORF">Adt_29222</name>
</gene>
<proteinExistence type="predicted"/>
<dbReference type="Proteomes" id="UP001604336">
    <property type="component" value="Unassembled WGS sequence"/>
</dbReference>
<reference evidence="2" key="1">
    <citation type="submission" date="2024-07" db="EMBL/GenBank/DDBJ databases">
        <title>Two chromosome-level genome assemblies of Korean endemic species Abeliophyllum distichum and Forsythia ovata (Oleaceae).</title>
        <authorList>
            <person name="Jang H."/>
        </authorList>
    </citation>
    <scope>NUCLEOTIDE SEQUENCE [LARGE SCALE GENOMIC DNA]</scope>
</reference>
<sequence>MKSLKTLGVRKATRSSKAGNTIMTLVKNYKSCYLNLLKVIKKKLRITSTGRKMKSSKNRAKGRIKMTTELQRRIKRRSFSAILARCDRNPLGQGIEFCPLLNLCVLASGLVTG</sequence>